<name>A0AAW2EJU5_9HYME</name>
<organism evidence="1 2">
    <name type="scientific">Cardiocondyla obscurior</name>
    <dbReference type="NCBI Taxonomy" id="286306"/>
    <lineage>
        <taxon>Eukaryota</taxon>
        <taxon>Metazoa</taxon>
        <taxon>Ecdysozoa</taxon>
        <taxon>Arthropoda</taxon>
        <taxon>Hexapoda</taxon>
        <taxon>Insecta</taxon>
        <taxon>Pterygota</taxon>
        <taxon>Neoptera</taxon>
        <taxon>Endopterygota</taxon>
        <taxon>Hymenoptera</taxon>
        <taxon>Apocrita</taxon>
        <taxon>Aculeata</taxon>
        <taxon>Formicoidea</taxon>
        <taxon>Formicidae</taxon>
        <taxon>Myrmicinae</taxon>
        <taxon>Cardiocondyla</taxon>
    </lineage>
</organism>
<reference evidence="1 2" key="1">
    <citation type="submission" date="2023-03" db="EMBL/GenBank/DDBJ databases">
        <title>High recombination rates correlate with genetic variation in Cardiocondyla obscurior ants.</title>
        <authorList>
            <person name="Errbii M."/>
        </authorList>
    </citation>
    <scope>NUCLEOTIDE SEQUENCE [LARGE SCALE GENOMIC DNA]</scope>
    <source>
        <strain evidence="1">Alpha-2009</strain>
        <tissue evidence="1">Whole body</tissue>
    </source>
</reference>
<gene>
    <name evidence="1" type="ORF">PUN28_016985</name>
</gene>
<dbReference type="Gene3D" id="1.20.5.340">
    <property type="match status" value="1"/>
</dbReference>
<dbReference type="AlphaFoldDB" id="A0AAW2EJU5"/>
<protein>
    <recommendedName>
        <fullName evidence="3">t-SNARE coiled-coil homology domain-containing protein</fullName>
    </recommendedName>
</protein>
<dbReference type="Proteomes" id="UP001430953">
    <property type="component" value="Unassembled WGS sequence"/>
</dbReference>
<evidence type="ECO:0008006" key="3">
    <source>
        <dbReference type="Google" id="ProtNLM"/>
    </source>
</evidence>
<proteinExistence type="predicted"/>
<sequence length="170" mass="19306">MLSGFPRSFLDFLSLLPKTLSSVRRRIAQFRSNSGIILIQTARSVITEKTDVEDTLRSQFSYLYFLSFFLLNFKLQRFAFADLIDSRIKISDVRGKISDVRGKISDVRGKISDVRGKISDVRGKISDVRGKISDVRGKISDVRGKISDISDAFSRVPKISYRLFLTNLCN</sequence>
<keyword evidence="2" id="KW-1185">Reference proteome</keyword>
<accession>A0AAW2EJU5</accession>
<evidence type="ECO:0000313" key="2">
    <source>
        <dbReference type="Proteomes" id="UP001430953"/>
    </source>
</evidence>
<dbReference type="EMBL" id="JADYXP020000020">
    <property type="protein sequence ID" value="KAL0104001.1"/>
    <property type="molecule type" value="Genomic_DNA"/>
</dbReference>
<evidence type="ECO:0000313" key="1">
    <source>
        <dbReference type="EMBL" id="KAL0104001.1"/>
    </source>
</evidence>
<comment type="caution">
    <text evidence="1">The sequence shown here is derived from an EMBL/GenBank/DDBJ whole genome shotgun (WGS) entry which is preliminary data.</text>
</comment>